<comment type="caution">
    <text evidence="2">The sequence shown here is derived from an EMBL/GenBank/DDBJ whole genome shotgun (WGS) entry which is preliminary data.</text>
</comment>
<feature type="region of interest" description="Disordered" evidence="1">
    <location>
        <begin position="44"/>
        <end position="64"/>
    </location>
</feature>
<organism evidence="2 3">
    <name type="scientific">Rhizobium altiplani</name>
    <dbReference type="NCBI Taxonomy" id="1864509"/>
    <lineage>
        <taxon>Bacteria</taxon>
        <taxon>Pseudomonadati</taxon>
        <taxon>Pseudomonadota</taxon>
        <taxon>Alphaproteobacteria</taxon>
        <taxon>Hyphomicrobiales</taxon>
        <taxon>Rhizobiaceae</taxon>
        <taxon>Rhizobium/Agrobacterium group</taxon>
        <taxon>Rhizobium</taxon>
    </lineage>
</organism>
<sequence length="113" mass="12980">MKTGRKASMPLLDESGSALQSRPVESAIPLDGDHYLCADQCGEEHQPGRYRSDPRRSEDAAEEGLRPQCLRSRYQFIRRPLFNYHATVHESHHIRNFAGKSDFVSHYNHCHAF</sequence>
<name>A0A120FMZ7_9HYPH</name>
<dbReference type="Proteomes" id="UP000068164">
    <property type="component" value="Unassembled WGS sequence"/>
</dbReference>
<keyword evidence="3" id="KW-1185">Reference proteome</keyword>
<feature type="region of interest" description="Disordered" evidence="1">
    <location>
        <begin position="1"/>
        <end position="20"/>
    </location>
</feature>
<protein>
    <submittedName>
        <fullName evidence="2">Uncharacterized protein</fullName>
    </submittedName>
</protein>
<gene>
    <name evidence="2" type="ORF">AS026_38870</name>
</gene>
<dbReference type="AlphaFoldDB" id="A0A120FMZ7"/>
<proteinExistence type="predicted"/>
<evidence type="ECO:0000256" key="1">
    <source>
        <dbReference type="SAM" id="MobiDB-lite"/>
    </source>
</evidence>
<reference evidence="2 3" key="1">
    <citation type="submission" date="2015-11" db="EMBL/GenBank/DDBJ databases">
        <title>Draft Genome Sequence of the Strain BR 10423 (Rhizobium sp.) isolated from nodules of Mimosa pudica.</title>
        <authorList>
            <person name="Barauna A.C."/>
            <person name="Zilli J.E."/>
            <person name="Simoes-Araujo J.L."/>
            <person name="Reis V.M."/>
            <person name="James E.K."/>
            <person name="Reis F.B.Jr."/>
            <person name="Rouws L.F."/>
            <person name="Passos S.R."/>
            <person name="Gois S.R."/>
        </authorList>
    </citation>
    <scope>NUCLEOTIDE SEQUENCE [LARGE SCALE GENOMIC DNA]</scope>
    <source>
        <strain evidence="2 3">BR10423</strain>
    </source>
</reference>
<evidence type="ECO:0000313" key="2">
    <source>
        <dbReference type="EMBL" id="KWV54607.1"/>
    </source>
</evidence>
<evidence type="ECO:0000313" key="3">
    <source>
        <dbReference type="Proteomes" id="UP000068164"/>
    </source>
</evidence>
<accession>A0A120FMZ7</accession>
<dbReference type="EMBL" id="LNCD01000059">
    <property type="protein sequence ID" value="KWV54607.1"/>
    <property type="molecule type" value="Genomic_DNA"/>
</dbReference>